<feature type="transmembrane region" description="Helical" evidence="1">
    <location>
        <begin position="137"/>
        <end position="155"/>
    </location>
</feature>
<dbReference type="eggNOG" id="COG4767">
    <property type="taxonomic scope" value="Bacteria"/>
</dbReference>
<dbReference type="Proteomes" id="UP000008915">
    <property type="component" value="Chromosome"/>
</dbReference>
<accession>E6SH02</accession>
<organism evidence="3 4">
    <name type="scientific">Thermaerobacter marianensis (strain ATCC 700841 / DSM 12885 / JCM 10246 / 7p75a)</name>
    <dbReference type="NCBI Taxonomy" id="644966"/>
    <lineage>
        <taxon>Bacteria</taxon>
        <taxon>Bacillati</taxon>
        <taxon>Bacillota</taxon>
        <taxon>Clostridia</taxon>
        <taxon>Eubacteriales</taxon>
        <taxon>Clostridiales Family XVII. Incertae Sedis</taxon>
        <taxon>Thermaerobacter</taxon>
    </lineage>
</organism>
<feature type="transmembrane region" description="Helical" evidence="1">
    <location>
        <begin position="77"/>
        <end position="99"/>
    </location>
</feature>
<keyword evidence="1" id="KW-0812">Transmembrane</keyword>
<feature type="transmembrane region" description="Helical" evidence="1">
    <location>
        <begin position="106"/>
        <end position="125"/>
    </location>
</feature>
<dbReference type="HOGENOM" id="CLU_077618_5_1_9"/>
<reference evidence="3 4" key="1">
    <citation type="journal article" date="2010" name="Stand. Genomic Sci.">
        <title>Complete genome sequence of Thermaerobacter marianensis type strain (7p75a).</title>
        <authorList>
            <person name="Han C."/>
            <person name="Gu W."/>
            <person name="Zhang X."/>
            <person name="Lapidus A."/>
            <person name="Nolan M."/>
            <person name="Copeland A."/>
            <person name="Lucas S."/>
            <person name="Del Rio T.G."/>
            <person name="Tice H."/>
            <person name="Cheng J.F."/>
            <person name="Tapia R."/>
            <person name="Goodwin L."/>
            <person name="Pitluck S."/>
            <person name="Pagani I."/>
            <person name="Ivanova N."/>
            <person name="Mavromatis K."/>
            <person name="Mikhailova N."/>
            <person name="Pati A."/>
            <person name="Chen A."/>
            <person name="Palaniappan K."/>
            <person name="Land M."/>
            <person name="Hauser L."/>
            <person name="Chang Y.J."/>
            <person name="Jeffries C.D."/>
            <person name="Schneider S."/>
            <person name="Rohde M."/>
            <person name="Goker M."/>
            <person name="Pukall R."/>
            <person name="Woyke T."/>
            <person name="Bristow J."/>
            <person name="Eisen J.A."/>
            <person name="Markowitz V."/>
            <person name="Hugenholtz P."/>
            <person name="Kyrpides N.C."/>
            <person name="Klenk H.P."/>
            <person name="Detter J.C."/>
        </authorList>
    </citation>
    <scope>NUCLEOTIDE SEQUENCE [LARGE SCALE GENOMIC DNA]</scope>
    <source>
        <strain evidence="4">ATCC 700841 / DSM 12885 / JCM 10246 / 7p75a</strain>
    </source>
</reference>
<dbReference type="RefSeq" id="WP_013494938.1">
    <property type="nucleotide sequence ID" value="NC_014831.1"/>
</dbReference>
<dbReference type="STRING" id="644966.Tmar_0512"/>
<keyword evidence="1" id="KW-0472">Membrane</keyword>
<keyword evidence="4" id="KW-1185">Reference proteome</keyword>
<dbReference type="AlphaFoldDB" id="E6SH02"/>
<evidence type="ECO:0000256" key="1">
    <source>
        <dbReference type="SAM" id="Phobius"/>
    </source>
</evidence>
<dbReference type="OrthoDB" id="9805025at2"/>
<name>E6SH02_THEM7</name>
<evidence type="ECO:0000313" key="4">
    <source>
        <dbReference type="Proteomes" id="UP000008915"/>
    </source>
</evidence>
<evidence type="ECO:0000259" key="2">
    <source>
        <dbReference type="Pfam" id="PF04892"/>
    </source>
</evidence>
<dbReference type="InterPro" id="IPR053150">
    <property type="entry name" value="Teicoplanin_resist-assoc"/>
</dbReference>
<proteinExistence type="predicted"/>
<dbReference type="Pfam" id="PF04892">
    <property type="entry name" value="VanZ"/>
    <property type="match status" value="1"/>
</dbReference>
<evidence type="ECO:0000313" key="3">
    <source>
        <dbReference type="EMBL" id="ADU50633.1"/>
    </source>
</evidence>
<protein>
    <submittedName>
        <fullName evidence="3">VanZ family protein</fullName>
    </submittedName>
</protein>
<feature type="domain" description="VanZ-like" evidence="2">
    <location>
        <begin position="21"/>
        <end position="152"/>
    </location>
</feature>
<dbReference type="PANTHER" id="PTHR36834">
    <property type="entry name" value="MEMBRANE PROTEIN-RELATED"/>
    <property type="match status" value="1"/>
</dbReference>
<keyword evidence="1" id="KW-1133">Transmembrane helix</keyword>
<dbReference type="KEGG" id="tmr:Tmar_0512"/>
<sequence>MDRSRTWLRQGSAWLQAAVALLYVGVLLRVTVLKFPQLLMNQDWQPQSLMLQWRFAVNPVPFRTIAGYLAGEPSAGIAVQNLAGNVLIFVPWGVLWVWCRAHRARAAVVVGTALVASFVLEVAEFLLRVGSFDVDDLLLNGLGAFLGYGAARFPWRRRFRARTTGC</sequence>
<dbReference type="EMBL" id="CP002344">
    <property type="protein sequence ID" value="ADU50633.1"/>
    <property type="molecule type" value="Genomic_DNA"/>
</dbReference>
<dbReference type="PANTHER" id="PTHR36834:SF1">
    <property type="entry name" value="INTEGRAL MEMBRANE PROTEIN"/>
    <property type="match status" value="1"/>
</dbReference>
<feature type="transmembrane region" description="Helical" evidence="1">
    <location>
        <begin position="12"/>
        <end position="32"/>
    </location>
</feature>
<reference evidence="4" key="2">
    <citation type="journal article" date="2010" name="Stand. Genomic Sci.">
        <title>Complete genome sequence of Thermaerobacter marianensis type strain (7p75aT).</title>
        <authorList>
            <person name="Han C."/>
            <person name="Gu W."/>
            <person name="Zhang X."/>
            <person name="Lapidus A."/>
            <person name="Nolan M."/>
            <person name="Copeland A."/>
            <person name="Lucas S."/>
            <person name="Glavina Del Rio T."/>
            <person name="Tice H."/>
            <person name="Cheng J."/>
            <person name="Tapia R."/>
            <person name="Goodwin L."/>
            <person name="Pitluck S."/>
            <person name="Pagani I."/>
            <person name="Ivanova N."/>
            <person name="Mavromatis K."/>
            <person name="Mikhailova N."/>
            <person name="Pati A."/>
            <person name="Chen A."/>
            <person name="Palaniappan K."/>
            <person name="Land M."/>
            <person name="Hauser L."/>
            <person name="Chang Y."/>
            <person name="Jeffries C."/>
            <person name="Schneider S."/>
            <person name="Rohde M."/>
            <person name="Goker M."/>
            <person name="Pukall R."/>
            <person name="Woyke T."/>
            <person name="Bristow J."/>
            <person name="Eisen J."/>
            <person name="Markowitz V."/>
            <person name="Hugenholtz P."/>
            <person name="Kyrpides N."/>
            <person name="Klenk H."/>
            <person name="Detter J."/>
        </authorList>
    </citation>
    <scope>NUCLEOTIDE SEQUENCE [LARGE SCALE GENOMIC DNA]</scope>
    <source>
        <strain evidence="4">ATCC 700841 / DSM 12885 / JCM 10246 / 7p75a</strain>
    </source>
</reference>
<gene>
    <name evidence="3" type="ordered locus">Tmar_0512</name>
</gene>
<dbReference type="InterPro" id="IPR006976">
    <property type="entry name" value="VanZ-like"/>
</dbReference>